<organism evidence="2 3">
    <name type="scientific">Algoriphagus aestuariicola</name>
    <dbReference type="NCBI Taxonomy" id="1852016"/>
    <lineage>
        <taxon>Bacteria</taxon>
        <taxon>Pseudomonadati</taxon>
        <taxon>Bacteroidota</taxon>
        <taxon>Cytophagia</taxon>
        <taxon>Cytophagales</taxon>
        <taxon>Cyclobacteriaceae</taxon>
        <taxon>Algoriphagus</taxon>
    </lineage>
</organism>
<dbReference type="RefSeq" id="WP_206570172.1">
    <property type="nucleotide sequence ID" value="NZ_JAFKCW010000003.1"/>
</dbReference>
<feature type="signal peptide" evidence="1">
    <location>
        <begin position="1"/>
        <end position="17"/>
    </location>
</feature>
<name>A0ABS3BSB2_9BACT</name>
<dbReference type="Proteomes" id="UP000664698">
    <property type="component" value="Unassembled WGS sequence"/>
</dbReference>
<gene>
    <name evidence="2" type="ORF">J0A67_14960</name>
</gene>
<evidence type="ECO:0000256" key="1">
    <source>
        <dbReference type="SAM" id="SignalP"/>
    </source>
</evidence>
<keyword evidence="1" id="KW-0732">Signal</keyword>
<dbReference type="EMBL" id="JAFKCW010000003">
    <property type="protein sequence ID" value="MBN7802172.1"/>
    <property type="molecule type" value="Genomic_DNA"/>
</dbReference>
<protein>
    <recommendedName>
        <fullName evidence="4">Transglutaminase-like domain-containing protein</fullName>
    </recommendedName>
</protein>
<accession>A0ABS3BSB2</accession>
<keyword evidence="3" id="KW-1185">Reference proteome</keyword>
<comment type="caution">
    <text evidence="2">The sequence shown here is derived from an EMBL/GenBank/DDBJ whole genome shotgun (WGS) entry which is preliminary data.</text>
</comment>
<evidence type="ECO:0000313" key="2">
    <source>
        <dbReference type="EMBL" id="MBN7802172.1"/>
    </source>
</evidence>
<evidence type="ECO:0000313" key="3">
    <source>
        <dbReference type="Proteomes" id="UP000664698"/>
    </source>
</evidence>
<evidence type="ECO:0008006" key="4">
    <source>
        <dbReference type="Google" id="ProtNLM"/>
    </source>
</evidence>
<proteinExistence type="predicted"/>
<reference evidence="2 3" key="1">
    <citation type="submission" date="2021-03" db="EMBL/GenBank/DDBJ databases">
        <title>novel species isolated from a fishpond in China.</title>
        <authorList>
            <person name="Lu H."/>
            <person name="Cai Z."/>
        </authorList>
    </citation>
    <scope>NUCLEOTIDE SEQUENCE [LARGE SCALE GENOMIC DNA]</scope>
    <source>
        <strain evidence="2 3">JCM 31546</strain>
    </source>
</reference>
<feature type="chain" id="PRO_5045323348" description="Transglutaminase-like domain-containing protein" evidence="1">
    <location>
        <begin position="18"/>
        <end position="276"/>
    </location>
</feature>
<sequence length="276" mass="31022">MKKVLFILVILTGLVSATMSQTNLVEYETLSFDSEMEKAIWQSEKESPFSLFRAVQAEKSGSEDAWASLVNELDSKAAKNSTDVNFLRHIFQKSSQRLFKKYEQHSTFNSMLSEGRFDCVSGSAALGMLLERYGYSYDIVETDYHVFIVVNMDGKEIVLESTLPVGGMITAPSEVEKYLDAYKPAEFVSAKAVSQRLAGPEIDYSDNSIFRKVSLTQLAGLQYYNDAIVHFNAQAFGQAVEQLSKAYLLYPSDRILGLRELSVDLAYKTFGHELKK</sequence>